<evidence type="ECO:0000256" key="5">
    <source>
        <dbReference type="ARBA" id="ARBA00022490"/>
    </source>
</evidence>
<dbReference type="EMBL" id="CAKMRJ010004445">
    <property type="protein sequence ID" value="CAH1435718.1"/>
    <property type="molecule type" value="Genomic_DNA"/>
</dbReference>
<proteinExistence type="inferred from homology"/>
<name>A0AAU9NDY0_9ASTR</name>
<dbReference type="PANTHER" id="PTHR15975">
    <property type="entry name" value="CCR4-NOT TRANSCRIPTION COMPLEX SUBUNIT 11"/>
    <property type="match status" value="1"/>
</dbReference>
<sequence>MEKPTATLLYSLLKDGEKRPLEDIITDFSLKIPKSFHKEICSALVILLEDTTKFLKYPERFVAFALLHHSHSTPNSRNNPYLSFLLNHANDQNTLPSERAFLLHLLSSPEPIKLSPADFIDKFDPSTHSFPDPPLPEKSNPCPLTSLFKNTAIKNAIPDPDTSVNSEFDFRYRDEVVTGLLQTLSLDSLYPRWARQGPPRLPVLSSELVWVNPDPDVTHEPLWDTAMCADTIRGAAVRNLISKYVKGSFALSQEEKVLLEVTSGPQLLYYCGLTTGKLPEFVENNPLIAAEVLIKLIKCPEMSEYLRGLLNMDMSVHSMEVVNRLTLAVELPTEFVHMYITKCMSSCGDIKDKNMQNRMVRLMCVFLMSLIRNKIINDEDLLIEVRGFCKEFSRVKEAAGLFRVLKVL</sequence>
<gene>
    <name evidence="10" type="ORF">LVIROSA_LOCUS22135</name>
</gene>
<evidence type="ECO:0000256" key="2">
    <source>
        <dbReference type="ARBA" id="ARBA00004496"/>
    </source>
</evidence>
<dbReference type="Proteomes" id="UP001157418">
    <property type="component" value="Unassembled WGS sequence"/>
</dbReference>
<protein>
    <recommendedName>
        <fullName evidence="4">CCR4-NOT transcription complex subunit 11</fullName>
    </recommendedName>
</protein>
<dbReference type="InterPro" id="IPR019312">
    <property type="entry name" value="CNOT11"/>
</dbReference>
<accession>A0AAU9NDY0</accession>
<dbReference type="GO" id="GO:0030014">
    <property type="term" value="C:CCR4-NOT complex"/>
    <property type="evidence" value="ECO:0007669"/>
    <property type="project" value="InterPro"/>
</dbReference>
<evidence type="ECO:0000256" key="4">
    <source>
        <dbReference type="ARBA" id="ARBA00014872"/>
    </source>
</evidence>
<evidence type="ECO:0000256" key="6">
    <source>
        <dbReference type="ARBA" id="ARBA00023015"/>
    </source>
</evidence>
<keyword evidence="5" id="KW-0963">Cytoplasm</keyword>
<dbReference type="PANTHER" id="PTHR15975:SF0">
    <property type="entry name" value="CCR4-NOT TRANSCRIPTION COMPLEX SUBUNIT 11"/>
    <property type="match status" value="1"/>
</dbReference>
<evidence type="ECO:0000256" key="1">
    <source>
        <dbReference type="ARBA" id="ARBA00004123"/>
    </source>
</evidence>
<organism evidence="10 11">
    <name type="scientific">Lactuca virosa</name>
    <dbReference type="NCBI Taxonomy" id="75947"/>
    <lineage>
        <taxon>Eukaryota</taxon>
        <taxon>Viridiplantae</taxon>
        <taxon>Streptophyta</taxon>
        <taxon>Embryophyta</taxon>
        <taxon>Tracheophyta</taxon>
        <taxon>Spermatophyta</taxon>
        <taxon>Magnoliopsida</taxon>
        <taxon>eudicotyledons</taxon>
        <taxon>Gunneridae</taxon>
        <taxon>Pentapetalae</taxon>
        <taxon>asterids</taxon>
        <taxon>campanulids</taxon>
        <taxon>Asterales</taxon>
        <taxon>Asteraceae</taxon>
        <taxon>Cichorioideae</taxon>
        <taxon>Cichorieae</taxon>
        <taxon>Lactucinae</taxon>
        <taxon>Lactuca</taxon>
    </lineage>
</organism>
<reference evidence="10 11" key="1">
    <citation type="submission" date="2022-01" db="EMBL/GenBank/DDBJ databases">
        <authorList>
            <person name="Xiong W."/>
            <person name="Schranz E."/>
        </authorList>
    </citation>
    <scope>NUCLEOTIDE SEQUENCE [LARGE SCALE GENOMIC DNA]</scope>
</reference>
<comment type="subcellular location">
    <subcellularLocation>
        <location evidence="2">Cytoplasm</location>
    </subcellularLocation>
    <subcellularLocation>
        <location evidence="1">Nucleus</location>
    </subcellularLocation>
</comment>
<evidence type="ECO:0000256" key="3">
    <source>
        <dbReference type="ARBA" id="ARBA00008030"/>
    </source>
</evidence>
<keyword evidence="9" id="KW-0539">Nucleus</keyword>
<evidence type="ECO:0000256" key="7">
    <source>
        <dbReference type="ARBA" id="ARBA00023158"/>
    </source>
</evidence>
<evidence type="ECO:0000313" key="10">
    <source>
        <dbReference type="EMBL" id="CAH1435718.1"/>
    </source>
</evidence>
<dbReference type="AlphaFoldDB" id="A0AAU9NDY0"/>
<dbReference type="GO" id="GO:0005737">
    <property type="term" value="C:cytoplasm"/>
    <property type="evidence" value="ECO:0007669"/>
    <property type="project" value="UniProtKB-SubCell"/>
</dbReference>
<comment type="caution">
    <text evidence="10">The sequence shown here is derived from an EMBL/GenBank/DDBJ whole genome shotgun (WGS) entry which is preliminary data.</text>
</comment>
<keyword evidence="6" id="KW-0805">Transcription regulation</keyword>
<evidence type="ECO:0000256" key="9">
    <source>
        <dbReference type="ARBA" id="ARBA00023242"/>
    </source>
</evidence>
<dbReference type="GO" id="GO:0031047">
    <property type="term" value="P:regulatory ncRNA-mediated gene silencing"/>
    <property type="evidence" value="ECO:0007669"/>
    <property type="project" value="UniProtKB-KW"/>
</dbReference>
<comment type="similarity">
    <text evidence="3">Belongs to the CNOT11 family.</text>
</comment>
<evidence type="ECO:0000256" key="8">
    <source>
        <dbReference type="ARBA" id="ARBA00023163"/>
    </source>
</evidence>
<keyword evidence="8" id="KW-0804">Transcription</keyword>
<keyword evidence="7" id="KW-0943">RNA-mediated gene silencing</keyword>
<dbReference type="GO" id="GO:0005634">
    <property type="term" value="C:nucleus"/>
    <property type="evidence" value="ECO:0007669"/>
    <property type="project" value="UniProtKB-SubCell"/>
</dbReference>
<keyword evidence="11" id="KW-1185">Reference proteome</keyword>
<evidence type="ECO:0000313" key="11">
    <source>
        <dbReference type="Proteomes" id="UP001157418"/>
    </source>
</evidence>
<dbReference type="Pfam" id="PF10155">
    <property type="entry name" value="CNOT11"/>
    <property type="match status" value="1"/>
</dbReference>